<reference evidence="1 2" key="1">
    <citation type="submission" date="2023-05" db="EMBL/GenBank/DDBJ databases">
        <title>B98-5 Cell Line De Novo Hybrid Assembly: An Optical Mapping Approach.</title>
        <authorList>
            <person name="Kananen K."/>
            <person name="Auerbach J.A."/>
            <person name="Kautto E."/>
            <person name="Blachly J.S."/>
        </authorList>
    </citation>
    <scope>NUCLEOTIDE SEQUENCE [LARGE SCALE GENOMIC DNA]</scope>
    <source>
        <strain evidence="1">B95-8</strain>
        <tissue evidence="1">Cell line</tissue>
    </source>
</reference>
<dbReference type="Proteomes" id="UP001266305">
    <property type="component" value="Unassembled WGS sequence"/>
</dbReference>
<gene>
    <name evidence="1" type="ORF">P7K49_014135</name>
</gene>
<sequence>IANFCNIFVLWNDVDSRSGGSSSSSGHGHIVCIDELATYCVDMIGGTYEEAGLRVLNGGQEQLSR</sequence>
<feature type="non-terminal residue" evidence="1">
    <location>
        <position position="1"/>
    </location>
</feature>
<evidence type="ECO:0000313" key="1">
    <source>
        <dbReference type="EMBL" id="KAK2108970.1"/>
    </source>
</evidence>
<organism evidence="1 2">
    <name type="scientific">Saguinus oedipus</name>
    <name type="common">Cotton-top tamarin</name>
    <name type="synonym">Oedipomidas oedipus</name>
    <dbReference type="NCBI Taxonomy" id="9490"/>
    <lineage>
        <taxon>Eukaryota</taxon>
        <taxon>Metazoa</taxon>
        <taxon>Chordata</taxon>
        <taxon>Craniata</taxon>
        <taxon>Vertebrata</taxon>
        <taxon>Euteleostomi</taxon>
        <taxon>Mammalia</taxon>
        <taxon>Eutheria</taxon>
        <taxon>Euarchontoglires</taxon>
        <taxon>Primates</taxon>
        <taxon>Haplorrhini</taxon>
        <taxon>Platyrrhini</taxon>
        <taxon>Cebidae</taxon>
        <taxon>Callitrichinae</taxon>
        <taxon>Saguinus</taxon>
    </lineage>
</organism>
<accession>A0ABQ9VII7</accession>
<protein>
    <submittedName>
        <fullName evidence="1">Uncharacterized protein</fullName>
    </submittedName>
</protein>
<proteinExistence type="predicted"/>
<keyword evidence="2" id="KW-1185">Reference proteome</keyword>
<comment type="caution">
    <text evidence="1">The sequence shown here is derived from an EMBL/GenBank/DDBJ whole genome shotgun (WGS) entry which is preliminary data.</text>
</comment>
<name>A0ABQ9VII7_SAGOE</name>
<dbReference type="EMBL" id="JASSZA010000006">
    <property type="protein sequence ID" value="KAK2108970.1"/>
    <property type="molecule type" value="Genomic_DNA"/>
</dbReference>
<evidence type="ECO:0000313" key="2">
    <source>
        <dbReference type="Proteomes" id="UP001266305"/>
    </source>
</evidence>